<dbReference type="SUPFAM" id="SSF50814">
    <property type="entry name" value="Lipocalins"/>
    <property type="match status" value="1"/>
</dbReference>
<dbReference type="PANTHER" id="PTHR37437">
    <property type="entry name" value="LIPOCALIN-RELATED PROTEIN-RELATED"/>
    <property type="match status" value="1"/>
</dbReference>
<dbReference type="PANTHER" id="PTHR37437:SF1">
    <property type="entry name" value="LIPOCALIN-RELATED PROTEIN"/>
    <property type="match status" value="1"/>
</dbReference>
<dbReference type="InterPro" id="IPR056868">
    <property type="entry name" value="Lipocalin_dom_nem"/>
</dbReference>
<dbReference type="Pfam" id="PF24976">
    <property type="entry name" value="Lipocalin_10"/>
    <property type="match status" value="1"/>
</dbReference>
<feature type="compositionally biased region" description="Polar residues" evidence="1">
    <location>
        <begin position="7"/>
        <end position="20"/>
    </location>
</feature>
<dbReference type="STRING" id="70415.A0A5S6QKP0"/>
<sequence length="290" mass="33348">MALRNPGQVNNRTATETSALSRDDPHRTQKAHLHRSSAMKMRSMLRFAALLLLAVGPYRIASIGEDLLNSKTLLGLLGGFSHMFEKFDRHEIDVEKALGKWHQVYKAAVNFDQFQSNMYCHVAYIQRNKVMGAGGMSIVEAFRVNSREGYVKTYKRDLSRTAPGEYWMFTEDYFYPRQFFIFDVGPVINGSYEYLIATDANRVSLTILARDPVMFYKLYDRQVQEKLSKGGFGGYSFWNRPENVYQGFDCVYPDEKEIFVRRSLPITDAQPQSQILPFLRQASQMFSSSA</sequence>
<dbReference type="AlphaFoldDB" id="A0A5S6QKP0"/>
<protein>
    <submittedName>
        <fullName evidence="4">Lipocalin/cytosolic fatty-acid binding domain-containing protein</fullName>
    </submittedName>
</protein>
<proteinExistence type="predicted"/>
<dbReference type="InterPro" id="IPR012674">
    <property type="entry name" value="Calycin"/>
</dbReference>
<dbReference type="Gene3D" id="2.40.128.20">
    <property type="match status" value="1"/>
</dbReference>
<evidence type="ECO:0000313" key="4">
    <source>
        <dbReference type="WBParaSite" id="TMUE_2000007457.1"/>
    </source>
</evidence>
<evidence type="ECO:0000313" key="3">
    <source>
        <dbReference type="Proteomes" id="UP000046395"/>
    </source>
</evidence>
<feature type="region of interest" description="Disordered" evidence="1">
    <location>
        <begin position="1"/>
        <end position="37"/>
    </location>
</feature>
<keyword evidence="3" id="KW-1185">Reference proteome</keyword>
<feature type="domain" description="Lipocalin" evidence="2">
    <location>
        <begin position="89"/>
        <end position="232"/>
    </location>
</feature>
<name>A0A5S6QKP0_TRIMR</name>
<accession>A0A5S6QKP0</accession>
<evidence type="ECO:0000259" key="2">
    <source>
        <dbReference type="Pfam" id="PF24976"/>
    </source>
</evidence>
<evidence type="ECO:0000256" key="1">
    <source>
        <dbReference type="SAM" id="MobiDB-lite"/>
    </source>
</evidence>
<dbReference type="Proteomes" id="UP000046395">
    <property type="component" value="Unassembled WGS sequence"/>
</dbReference>
<organism evidence="3 4">
    <name type="scientific">Trichuris muris</name>
    <name type="common">Mouse whipworm</name>
    <dbReference type="NCBI Taxonomy" id="70415"/>
    <lineage>
        <taxon>Eukaryota</taxon>
        <taxon>Metazoa</taxon>
        <taxon>Ecdysozoa</taxon>
        <taxon>Nematoda</taxon>
        <taxon>Enoplea</taxon>
        <taxon>Dorylaimia</taxon>
        <taxon>Trichinellida</taxon>
        <taxon>Trichuridae</taxon>
        <taxon>Trichuris</taxon>
    </lineage>
</organism>
<dbReference type="WBParaSite" id="TMUE_2000007457.1">
    <property type="protein sequence ID" value="TMUE_2000007457.1"/>
    <property type="gene ID" value="WBGene00288717"/>
</dbReference>
<reference evidence="4" key="1">
    <citation type="submission" date="2019-12" db="UniProtKB">
        <authorList>
            <consortium name="WormBaseParasite"/>
        </authorList>
    </citation>
    <scope>IDENTIFICATION</scope>
</reference>
<feature type="compositionally biased region" description="Basic residues" evidence="1">
    <location>
        <begin position="28"/>
        <end position="37"/>
    </location>
</feature>